<feature type="domain" description="RCK C-terminal" evidence="4">
    <location>
        <begin position="276"/>
        <end position="365"/>
    </location>
</feature>
<dbReference type="Gene3D" id="3.30.70.1450">
    <property type="entry name" value="Regulator of K+ conductance, C-terminal domain"/>
    <property type="match status" value="1"/>
</dbReference>
<evidence type="ECO:0000259" key="3">
    <source>
        <dbReference type="PROSITE" id="PS51201"/>
    </source>
</evidence>
<dbReference type="InterPro" id="IPR003148">
    <property type="entry name" value="RCK_N"/>
</dbReference>
<dbReference type="Pfam" id="PF02080">
    <property type="entry name" value="TrkA_C"/>
    <property type="match status" value="1"/>
</dbReference>
<dbReference type="PANTHER" id="PTHR43833">
    <property type="entry name" value="POTASSIUM CHANNEL PROTEIN 2-RELATED-RELATED"/>
    <property type="match status" value="1"/>
</dbReference>
<dbReference type="AlphaFoldDB" id="A0A5C6FDW4"/>
<keyword evidence="5" id="KW-0407">Ion channel</keyword>
<dbReference type="GO" id="GO:0005886">
    <property type="term" value="C:plasma membrane"/>
    <property type="evidence" value="ECO:0007669"/>
    <property type="project" value="UniProtKB-SubCell"/>
</dbReference>
<evidence type="ECO:0000256" key="2">
    <source>
        <dbReference type="SAM" id="Phobius"/>
    </source>
</evidence>
<feature type="transmembrane region" description="Helical" evidence="2">
    <location>
        <begin position="57"/>
        <end position="77"/>
    </location>
</feature>
<dbReference type="InterPro" id="IPR036291">
    <property type="entry name" value="NAD(P)-bd_dom_sf"/>
</dbReference>
<comment type="caution">
    <text evidence="5">The sequence shown here is derived from an EMBL/GenBank/DDBJ whole genome shotgun (WGS) entry which is preliminary data.</text>
</comment>
<dbReference type="SUPFAM" id="SSF116726">
    <property type="entry name" value="TrkA C-terminal domain-like"/>
    <property type="match status" value="1"/>
</dbReference>
<evidence type="ECO:0000313" key="5">
    <source>
        <dbReference type="EMBL" id="TWU58790.1"/>
    </source>
</evidence>
<organism evidence="5 6">
    <name type="scientific">Rubripirellula tenax</name>
    <dbReference type="NCBI Taxonomy" id="2528015"/>
    <lineage>
        <taxon>Bacteria</taxon>
        <taxon>Pseudomonadati</taxon>
        <taxon>Planctomycetota</taxon>
        <taxon>Planctomycetia</taxon>
        <taxon>Pirellulales</taxon>
        <taxon>Pirellulaceae</taxon>
        <taxon>Rubripirellula</taxon>
    </lineage>
</organism>
<dbReference type="PANTHER" id="PTHR43833:SF9">
    <property type="entry name" value="POTASSIUM CHANNEL PROTEIN YUGO-RELATED"/>
    <property type="match status" value="1"/>
</dbReference>
<dbReference type="GO" id="GO:0008324">
    <property type="term" value="F:monoatomic cation transmembrane transporter activity"/>
    <property type="evidence" value="ECO:0007669"/>
    <property type="project" value="InterPro"/>
</dbReference>
<dbReference type="PROSITE" id="PS51202">
    <property type="entry name" value="RCK_C"/>
    <property type="match status" value="1"/>
</dbReference>
<reference evidence="5 6" key="1">
    <citation type="submission" date="2019-02" db="EMBL/GenBank/DDBJ databases">
        <title>Deep-cultivation of Planctomycetes and their phenomic and genomic characterization uncovers novel biology.</title>
        <authorList>
            <person name="Wiegand S."/>
            <person name="Jogler M."/>
            <person name="Boedeker C."/>
            <person name="Pinto D."/>
            <person name="Vollmers J."/>
            <person name="Rivas-Marin E."/>
            <person name="Kohn T."/>
            <person name="Peeters S.H."/>
            <person name="Heuer A."/>
            <person name="Rast P."/>
            <person name="Oberbeckmann S."/>
            <person name="Bunk B."/>
            <person name="Jeske O."/>
            <person name="Meyerdierks A."/>
            <person name="Storesund J.E."/>
            <person name="Kallscheuer N."/>
            <person name="Luecker S."/>
            <person name="Lage O.M."/>
            <person name="Pohl T."/>
            <person name="Merkel B.J."/>
            <person name="Hornburger P."/>
            <person name="Mueller R.-W."/>
            <person name="Bruemmer F."/>
            <person name="Labrenz M."/>
            <person name="Spormann A.M."/>
            <person name="Op Den Camp H."/>
            <person name="Overmann J."/>
            <person name="Amann R."/>
            <person name="Jetten M.S.M."/>
            <person name="Mascher T."/>
            <person name="Medema M.H."/>
            <person name="Devos D.P."/>
            <person name="Kaster A.-K."/>
            <person name="Ovreas L."/>
            <person name="Rohde M."/>
            <person name="Galperin M.Y."/>
            <person name="Jogler C."/>
        </authorList>
    </citation>
    <scope>NUCLEOTIDE SEQUENCE [LARGE SCALE GENOMIC DNA]</scope>
    <source>
        <strain evidence="5 6">Poly51</strain>
    </source>
</reference>
<dbReference type="InterPro" id="IPR006037">
    <property type="entry name" value="RCK_C"/>
</dbReference>
<dbReference type="InterPro" id="IPR050721">
    <property type="entry name" value="Trk_Ktr_HKT_K-transport"/>
</dbReference>
<evidence type="ECO:0000313" key="6">
    <source>
        <dbReference type="Proteomes" id="UP000318288"/>
    </source>
</evidence>
<evidence type="ECO:0000256" key="1">
    <source>
        <dbReference type="ARBA" id="ARBA00004651"/>
    </source>
</evidence>
<feature type="domain" description="RCK N-terminal" evidence="3">
    <location>
        <begin position="129"/>
        <end position="246"/>
    </location>
</feature>
<keyword evidence="2" id="KW-0812">Transmembrane</keyword>
<dbReference type="GO" id="GO:0006813">
    <property type="term" value="P:potassium ion transport"/>
    <property type="evidence" value="ECO:0007669"/>
    <property type="project" value="InterPro"/>
</dbReference>
<sequence length="379" mass="40985">MTRVKPLSPIELSDVAVNPLATSTPFRKIVTGLTLFLFVCVVAVIGYMAAGWKFDDAVYMVIITIFGVGYGEVHPIVSPGLRALTIMVIIAGYGAVIYTVGGCMQMLIDGELNKALGARRMTKGIERLENHTIICGIGRLGTILARELARAGKPFVAIDADVSRLQDAEARGYLVIEGDATEEETLEQAGIHRAATVATVLSQDATNVFVTITARAMNPNVIIIARGENPRTEKKLISSGANRVVLPTAIGAQKVAHLITRPTAENMLDHLRSENTLVDDLAYIGLQFDELKVEAGSVIVDREIREIEIRSNHGFLIVGIRRAKENEVGISKLNPDSNTKLAVGDVVIVLGHSDDIPELASRFTAKSKRMTYRGVTVDS</sequence>
<dbReference type="Pfam" id="PF02254">
    <property type="entry name" value="TrkA_N"/>
    <property type="match status" value="1"/>
</dbReference>
<comment type="subcellular location">
    <subcellularLocation>
        <location evidence="1">Cell membrane</location>
        <topology evidence="1">Multi-pass membrane protein</topology>
    </subcellularLocation>
</comment>
<dbReference type="EMBL" id="SJPW01000002">
    <property type="protein sequence ID" value="TWU58790.1"/>
    <property type="molecule type" value="Genomic_DNA"/>
</dbReference>
<keyword evidence="5" id="KW-0813">Transport</keyword>
<protein>
    <submittedName>
        <fullName evidence="5">Voltage-gated potassium channel Kch</fullName>
    </submittedName>
</protein>
<keyword evidence="2" id="KW-0472">Membrane</keyword>
<evidence type="ECO:0000259" key="4">
    <source>
        <dbReference type="PROSITE" id="PS51202"/>
    </source>
</evidence>
<dbReference type="Gene3D" id="3.40.50.720">
    <property type="entry name" value="NAD(P)-binding Rossmann-like Domain"/>
    <property type="match status" value="1"/>
</dbReference>
<keyword evidence="2" id="KW-1133">Transmembrane helix</keyword>
<dbReference type="InterPro" id="IPR013099">
    <property type="entry name" value="K_chnl_dom"/>
</dbReference>
<dbReference type="Pfam" id="PF07885">
    <property type="entry name" value="Ion_trans_2"/>
    <property type="match status" value="1"/>
</dbReference>
<name>A0A5C6FDW4_9BACT</name>
<keyword evidence="6" id="KW-1185">Reference proteome</keyword>
<dbReference type="SUPFAM" id="SSF51735">
    <property type="entry name" value="NAD(P)-binding Rossmann-fold domains"/>
    <property type="match status" value="1"/>
</dbReference>
<dbReference type="InterPro" id="IPR036721">
    <property type="entry name" value="RCK_C_sf"/>
</dbReference>
<feature type="transmembrane region" description="Helical" evidence="2">
    <location>
        <begin position="29"/>
        <end position="50"/>
    </location>
</feature>
<dbReference type="Proteomes" id="UP000318288">
    <property type="component" value="Unassembled WGS sequence"/>
</dbReference>
<feature type="transmembrane region" description="Helical" evidence="2">
    <location>
        <begin position="83"/>
        <end position="104"/>
    </location>
</feature>
<dbReference type="SUPFAM" id="SSF81324">
    <property type="entry name" value="Voltage-gated potassium channels"/>
    <property type="match status" value="1"/>
</dbReference>
<gene>
    <name evidence="5" type="primary">kch_1</name>
    <name evidence="5" type="ORF">Poly51_15700</name>
</gene>
<dbReference type="OrthoDB" id="9785285at2"/>
<dbReference type="Gene3D" id="1.10.287.70">
    <property type="match status" value="1"/>
</dbReference>
<dbReference type="PROSITE" id="PS51201">
    <property type="entry name" value="RCK_N"/>
    <property type="match status" value="1"/>
</dbReference>
<proteinExistence type="predicted"/>
<accession>A0A5C6FDW4</accession>
<keyword evidence="5" id="KW-0406">Ion transport</keyword>